<dbReference type="EMBL" id="CAJOBR010000982">
    <property type="protein sequence ID" value="CAF4566629.1"/>
    <property type="molecule type" value="Genomic_DNA"/>
</dbReference>
<dbReference type="AlphaFoldDB" id="A0A820ZYS8"/>
<reference evidence="1" key="1">
    <citation type="submission" date="2021-02" db="EMBL/GenBank/DDBJ databases">
        <authorList>
            <person name="Nowell W R."/>
        </authorList>
    </citation>
    <scope>NUCLEOTIDE SEQUENCE</scope>
</reference>
<protein>
    <submittedName>
        <fullName evidence="1">Uncharacterized protein</fullName>
    </submittedName>
</protein>
<evidence type="ECO:0000313" key="2">
    <source>
        <dbReference type="Proteomes" id="UP000663848"/>
    </source>
</evidence>
<sequence>MIFDQPARNDHDFWLQLHQQSINKTIIDEEDIPESLADNLNLNDHSVRINIHCLLFTNIQLYSFSKLIDNNSEYADACSPIPILSSNTYVLQNDNNDTQASHKRIREEAEKNYIRTVEHSSTKQQLLAVVAVDFSPSILRAHFPTITDSQINAALKHIYRFGQEKPDRIFSKYCWGIKVSPSDPELNSASNGLVFMGRQ</sequence>
<name>A0A820ZYS8_9BILA</name>
<evidence type="ECO:0000313" key="1">
    <source>
        <dbReference type="EMBL" id="CAF4566629.1"/>
    </source>
</evidence>
<organism evidence="1 2">
    <name type="scientific">Rotaria socialis</name>
    <dbReference type="NCBI Taxonomy" id="392032"/>
    <lineage>
        <taxon>Eukaryota</taxon>
        <taxon>Metazoa</taxon>
        <taxon>Spiralia</taxon>
        <taxon>Gnathifera</taxon>
        <taxon>Rotifera</taxon>
        <taxon>Eurotatoria</taxon>
        <taxon>Bdelloidea</taxon>
        <taxon>Philodinida</taxon>
        <taxon>Philodinidae</taxon>
        <taxon>Rotaria</taxon>
    </lineage>
</organism>
<gene>
    <name evidence="1" type="ORF">QYT958_LOCUS9346</name>
</gene>
<comment type="caution">
    <text evidence="1">The sequence shown here is derived from an EMBL/GenBank/DDBJ whole genome shotgun (WGS) entry which is preliminary data.</text>
</comment>
<accession>A0A820ZYS8</accession>
<proteinExistence type="predicted"/>
<dbReference type="Proteomes" id="UP000663848">
    <property type="component" value="Unassembled WGS sequence"/>
</dbReference>